<evidence type="ECO:0000256" key="4">
    <source>
        <dbReference type="ARBA" id="ARBA00022741"/>
    </source>
</evidence>
<accession>A0A3Q7IUT1</accession>
<sequence>FTAEDFCLQVVFYIEKILKTYRVPIIFRGSNSYIEKLVEHPMFMFKYKYEKYFFWIDGGKSVFNRRVDMRVDQWSTQWMRCDRFSFQMHFTPKESDGPSMKETNIDREDETKQMIIRASISSIKCNTRMLICNQLDKIQRLINKKMW</sequence>
<dbReference type="Proteomes" id="UP000004994">
    <property type="component" value="Chromosome 11"/>
</dbReference>
<dbReference type="STRING" id="4081.A0A3Q7IUT1"/>
<keyword evidence="5" id="KW-0067">ATP-binding</keyword>
<dbReference type="GO" id="GO:0006400">
    <property type="term" value="P:tRNA modification"/>
    <property type="evidence" value="ECO:0000318"/>
    <property type="project" value="GO_Central"/>
</dbReference>
<evidence type="ECO:0000313" key="7">
    <source>
        <dbReference type="Proteomes" id="UP000004994"/>
    </source>
</evidence>
<dbReference type="GO" id="GO:0052381">
    <property type="term" value="F:tRNA dimethylallyltransferase activity"/>
    <property type="evidence" value="ECO:0000318"/>
    <property type="project" value="GO_Central"/>
</dbReference>
<reference evidence="6" key="2">
    <citation type="submission" date="2019-01" db="UniProtKB">
        <authorList>
            <consortium name="EnsemblPlants"/>
        </authorList>
    </citation>
    <scope>IDENTIFICATION</scope>
    <source>
        <strain evidence="6">cv. Heinz 1706</strain>
    </source>
</reference>
<evidence type="ECO:0000256" key="3">
    <source>
        <dbReference type="ARBA" id="ARBA00022712"/>
    </source>
</evidence>
<dbReference type="GO" id="GO:0009691">
    <property type="term" value="P:cytokinin biosynthetic process"/>
    <property type="evidence" value="ECO:0000318"/>
    <property type="project" value="GO_Central"/>
</dbReference>
<dbReference type="InterPro" id="IPR039657">
    <property type="entry name" value="Dimethylallyltransferase"/>
</dbReference>
<dbReference type="EnsemblPlants" id="Solyc11g028204.1.1">
    <property type="protein sequence ID" value="Solyc11g028204.1.1"/>
    <property type="gene ID" value="Solyc11g028204.1"/>
</dbReference>
<keyword evidence="2" id="KW-0808">Transferase</keyword>
<evidence type="ECO:0000256" key="1">
    <source>
        <dbReference type="ARBA" id="ARBA00005842"/>
    </source>
</evidence>
<comment type="similarity">
    <text evidence="1">Belongs to the IPP transferase family.</text>
</comment>
<keyword evidence="3" id="KW-0203">Cytokinin biosynthesis</keyword>
<proteinExistence type="inferred from homology"/>
<dbReference type="AlphaFoldDB" id="A0A3Q7IUT1"/>
<dbReference type="Gene3D" id="3.40.50.300">
    <property type="entry name" value="P-loop containing nucleotide triphosphate hydrolases"/>
    <property type="match status" value="1"/>
</dbReference>
<evidence type="ECO:0000313" key="6">
    <source>
        <dbReference type="EnsemblPlants" id="Solyc11g028204.1.1"/>
    </source>
</evidence>
<dbReference type="GO" id="GO:0005739">
    <property type="term" value="C:mitochondrion"/>
    <property type="evidence" value="ECO:0000318"/>
    <property type="project" value="GO_Central"/>
</dbReference>
<reference evidence="6" key="1">
    <citation type="journal article" date="2012" name="Nature">
        <title>The tomato genome sequence provides insights into fleshy fruit evolution.</title>
        <authorList>
            <consortium name="Tomato Genome Consortium"/>
        </authorList>
    </citation>
    <scope>NUCLEOTIDE SEQUENCE [LARGE SCALE GENOMIC DNA]</scope>
    <source>
        <strain evidence="6">cv. Heinz 1706</strain>
    </source>
</reference>
<keyword evidence="7" id="KW-1185">Reference proteome</keyword>
<dbReference type="InterPro" id="IPR027417">
    <property type="entry name" value="P-loop_NTPase"/>
</dbReference>
<keyword evidence="4" id="KW-0547">Nucleotide-binding</keyword>
<protein>
    <submittedName>
        <fullName evidence="6">Uncharacterized protein</fullName>
    </submittedName>
</protein>
<dbReference type="Gramene" id="Solyc11g028204.1.1">
    <property type="protein sequence ID" value="Solyc11g028204.1.1"/>
    <property type="gene ID" value="Solyc11g028204.1"/>
</dbReference>
<evidence type="ECO:0000256" key="5">
    <source>
        <dbReference type="ARBA" id="ARBA00022840"/>
    </source>
</evidence>
<dbReference type="GO" id="GO:0005524">
    <property type="term" value="F:ATP binding"/>
    <property type="evidence" value="ECO:0007669"/>
    <property type="project" value="UniProtKB-KW"/>
</dbReference>
<dbReference type="PANTHER" id="PTHR11088:SF73">
    <property type="entry name" value="PHOSPHORIBULOKINASE_URIDINE KINASE DOMAIN-CONTAINING PROTEIN"/>
    <property type="match status" value="1"/>
</dbReference>
<dbReference type="PANTHER" id="PTHR11088">
    <property type="entry name" value="TRNA DIMETHYLALLYLTRANSFERASE"/>
    <property type="match status" value="1"/>
</dbReference>
<organism evidence="6">
    <name type="scientific">Solanum lycopersicum</name>
    <name type="common">Tomato</name>
    <name type="synonym">Lycopersicon esculentum</name>
    <dbReference type="NCBI Taxonomy" id="4081"/>
    <lineage>
        <taxon>Eukaryota</taxon>
        <taxon>Viridiplantae</taxon>
        <taxon>Streptophyta</taxon>
        <taxon>Embryophyta</taxon>
        <taxon>Tracheophyta</taxon>
        <taxon>Spermatophyta</taxon>
        <taxon>Magnoliopsida</taxon>
        <taxon>eudicotyledons</taxon>
        <taxon>Gunneridae</taxon>
        <taxon>Pentapetalae</taxon>
        <taxon>asterids</taxon>
        <taxon>lamiids</taxon>
        <taxon>Solanales</taxon>
        <taxon>Solanaceae</taxon>
        <taxon>Solanoideae</taxon>
        <taxon>Solaneae</taxon>
        <taxon>Solanum</taxon>
        <taxon>Solanum subgen. Lycopersicon</taxon>
    </lineage>
</organism>
<evidence type="ECO:0000256" key="2">
    <source>
        <dbReference type="ARBA" id="ARBA00022679"/>
    </source>
</evidence>
<name>A0A3Q7IUT1_SOLLC</name>
<dbReference type="InParanoid" id="A0A3Q7IUT1"/>